<reference evidence="2" key="1">
    <citation type="journal article" date="2020" name="Stud. Mycol.">
        <title>101 Dothideomycetes genomes: a test case for predicting lifestyles and emergence of pathogens.</title>
        <authorList>
            <person name="Haridas S."/>
            <person name="Albert R."/>
            <person name="Binder M."/>
            <person name="Bloem J."/>
            <person name="Labutti K."/>
            <person name="Salamov A."/>
            <person name="Andreopoulos B."/>
            <person name="Baker S."/>
            <person name="Barry K."/>
            <person name="Bills G."/>
            <person name="Bluhm B."/>
            <person name="Cannon C."/>
            <person name="Castanera R."/>
            <person name="Culley D."/>
            <person name="Daum C."/>
            <person name="Ezra D."/>
            <person name="Gonzalez J."/>
            <person name="Henrissat B."/>
            <person name="Kuo A."/>
            <person name="Liang C."/>
            <person name="Lipzen A."/>
            <person name="Lutzoni F."/>
            <person name="Magnuson J."/>
            <person name="Mondo S."/>
            <person name="Nolan M."/>
            <person name="Ohm R."/>
            <person name="Pangilinan J."/>
            <person name="Park H.-J."/>
            <person name="Ramirez L."/>
            <person name="Alfaro M."/>
            <person name="Sun H."/>
            <person name="Tritt A."/>
            <person name="Yoshinaga Y."/>
            <person name="Zwiers L.-H."/>
            <person name="Turgeon B."/>
            <person name="Goodwin S."/>
            <person name="Spatafora J."/>
            <person name="Crous P."/>
            <person name="Grigoriev I."/>
        </authorList>
    </citation>
    <scope>NUCLEOTIDE SEQUENCE</scope>
    <source>
        <strain evidence="2">CBS 122368</strain>
    </source>
</reference>
<protein>
    <submittedName>
        <fullName evidence="2">Uncharacterized protein</fullName>
    </submittedName>
</protein>
<keyword evidence="3" id="KW-1185">Reference proteome</keyword>
<sequence>MTEAEKAPFVALKDEESTRYAQQEITLRAGGTIDPVQEQEYLDQFWRKAENAPRSAAVLNAKAYAPKHRNGKAAVAPVQPRPDPGQFGVLRRMPAMQFRAPLTATHLGNIPSSEDLLARLGETNAKLRADLARSSSNVIDLTKDDDDEEPARAKSAASATTIIVDDNSKDADKENAA</sequence>
<dbReference type="GeneID" id="54574674"/>
<feature type="compositionally biased region" description="Basic and acidic residues" evidence="1">
    <location>
        <begin position="166"/>
        <end position="177"/>
    </location>
</feature>
<evidence type="ECO:0000256" key="1">
    <source>
        <dbReference type="SAM" id="MobiDB-lite"/>
    </source>
</evidence>
<organism evidence="2 3">
    <name type="scientific">Trematosphaeria pertusa</name>
    <dbReference type="NCBI Taxonomy" id="390896"/>
    <lineage>
        <taxon>Eukaryota</taxon>
        <taxon>Fungi</taxon>
        <taxon>Dikarya</taxon>
        <taxon>Ascomycota</taxon>
        <taxon>Pezizomycotina</taxon>
        <taxon>Dothideomycetes</taxon>
        <taxon>Pleosporomycetidae</taxon>
        <taxon>Pleosporales</taxon>
        <taxon>Massarineae</taxon>
        <taxon>Trematosphaeriaceae</taxon>
        <taxon>Trematosphaeria</taxon>
    </lineage>
</organism>
<dbReference type="EMBL" id="ML987193">
    <property type="protein sequence ID" value="KAF2250680.1"/>
    <property type="molecule type" value="Genomic_DNA"/>
</dbReference>
<dbReference type="Proteomes" id="UP000800094">
    <property type="component" value="Unassembled WGS sequence"/>
</dbReference>
<name>A0A6A6IMA4_9PLEO</name>
<accession>A0A6A6IMA4</accession>
<gene>
    <name evidence="2" type="ORF">BU26DRAFT_268384</name>
</gene>
<dbReference type="RefSeq" id="XP_033685684.1">
    <property type="nucleotide sequence ID" value="XM_033821344.1"/>
</dbReference>
<feature type="region of interest" description="Disordered" evidence="1">
    <location>
        <begin position="141"/>
        <end position="177"/>
    </location>
</feature>
<proteinExistence type="predicted"/>
<dbReference type="AlphaFoldDB" id="A0A6A6IMA4"/>
<evidence type="ECO:0000313" key="2">
    <source>
        <dbReference type="EMBL" id="KAF2250680.1"/>
    </source>
</evidence>
<evidence type="ECO:0000313" key="3">
    <source>
        <dbReference type="Proteomes" id="UP000800094"/>
    </source>
</evidence>